<dbReference type="RefSeq" id="WP_285726103.1">
    <property type="nucleotide sequence ID" value="NZ_BSDD01000004.1"/>
</dbReference>
<dbReference type="EMBL" id="BSDD01000004">
    <property type="protein sequence ID" value="GLH70662.1"/>
    <property type="molecule type" value="Genomic_DNA"/>
</dbReference>
<evidence type="ECO:0000256" key="1">
    <source>
        <dbReference type="ARBA" id="ARBA00022679"/>
    </source>
</evidence>
<feature type="domain" description="Carbohydrate kinase PfkB" evidence="3">
    <location>
        <begin position="36"/>
        <end position="278"/>
    </location>
</feature>
<evidence type="ECO:0000313" key="5">
    <source>
        <dbReference type="Proteomes" id="UP001165089"/>
    </source>
</evidence>
<dbReference type="PANTHER" id="PTHR10584:SF166">
    <property type="entry name" value="RIBOKINASE"/>
    <property type="match status" value="1"/>
</dbReference>
<reference evidence="4 5" key="1">
    <citation type="journal article" date="2023" name="Antonie Van Leeuwenhoek">
        <title>Mesoterricola silvestris gen. nov., sp. nov., Mesoterricola sediminis sp. nov., Geothrix oryzae sp. nov., Geothrix edaphica sp. nov., Geothrix rubra sp. nov., and Geothrix limicola sp. nov., six novel members of Acidobacteriota isolated from soils.</title>
        <authorList>
            <person name="Itoh H."/>
            <person name="Sugisawa Y."/>
            <person name="Mise K."/>
            <person name="Xu Z."/>
            <person name="Kuniyasu M."/>
            <person name="Ushijima N."/>
            <person name="Kawano K."/>
            <person name="Kobayashi E."/>
            <person name="Shiratori Y."/>
            <person name="Masuda Y."/>
            <person name="Senoo K."/>
        </authorList>
    </citation>
    <scope>NUCLEOTIDE SEQUENCE [LARGE SCALE GENOMIC DNA]</scope>
    <source>
        <strain evidence="4 5">Red803</strain>
    </source>
</reference>
<proteinExistence type="predicted"/>
<dbReference type="GO" id="GO:0016301">
    <property type="term" value="F:kinase activity"/>
    <property type="evidence" value="ECO:0007669"/>
    <property type="project" value="UniProtKB-KW"/>
</dbReference>
<accession>A0ABQ5Q7L0</accession>
<evidence type="ECO:0000313" key="4">
    <source>
        <dbReference type="EMBL" id="GLH70662.1"/>
    </source>
</evidence>
<keyword evidence="1" id="KW-0808">Transferase</keyword>
<evidence type="ECO:0000259" key="3">
    <source>
        <dbReference type="Pfam" id="PF00294"/>
    </source>
</evidence>
<evidence type="ECO:0000256" key="2">
    <source>
        <dbReference type="ARBA" id="ARBA00022777"/>
    </source>
</evidence>
<keyword evidence="2 4" id="KW-0418">Kinase</keyword>
<comment type="caution">
    <text evidence="4">The sequence shown here is derived from an EMBL/GenBank/DDBJ whole genome shotgun (WGS) entry which is preliminary data.</text>
</comment>
<name>A0ABQ5Q7L0_9BACT</name>
<dbReference type="InterPro" id="IPR002173">
    <property type="entry name" value="Carboh/pur_kinase_PfkB_CS"/>
</dbReference>
<dbReference type="PANTHER" id="PTHR10584">
    <property type="entry name" value="SUGAR KINASE"/>
    <property type="match status" value="1"/>
</dbReference>
<dbReference type="InterPro" id="IPR011611">
    <property type="entry name" value="PfkB_dom"/>
</dbReference>
<dbReference type="Proteomes" id="UP001165089">
    <property type="component" value="Unassembled WGS sequence"/>
</dbReference>
<keyword evidence="5" id="KW-1185">Reference proteome</keyword>
<dbReference type="PROSITE" id="PS00584">
    <property type="entry name" value="PFKB_KINASES_2"/>
    <property type="match status" value="1"/>
</dbReference>
<dbReference type="SUPFAM" id="SSF53613">
    <property type="entry name" value="Ribokinase-like"/>
    <property type="match status" value="1"/>
</dbReference>
<dbReference type="Pfam" id="PF00294">
    <property type="entry name" value="PfkB"/>
    <property type="match status" value="1"/>
</dbReference>
<dbReference type="Gene3D" id="3.40.1190.20">
    <property type="match status" value="1"/>
</dbReference>
<sequence length="303" mass="33314">MSLLVVGSVAFDDLATPFGCRENILGGSASYFSLSASHFRPVEIVAVVGQDFGPEHFKVFEGRPIGLDGLVQMPGQSFRWKGTYGQDLNEAQTLETHLNVFAGFRPVLPEGCRTASFLFLGNIDPTLQLDVVRQMAQRPQWIALDTMNFWIEGSHDALLDVLKTIDILLVNESEARSLSGERNLVKAYRKIRALGPRILVVKRGEHGVSLFTPEGYFMAPAFPLEEVQDPTGAGDTFAGGFLGYLASAQTFDLQSLKRAALAGTVMASFTVEAFGTARLQELTSESIQERMRLFSDMIHVSHH</sequence>
<dbReference type="InterPro" id="IPR029056">
    <property type="entry name" value="Ribokinase-like"/>
</dbReference>
<organism evidence="4 5">
    <name type="scientific">Geothrix rubra</name>
    <dbReference type="NCBI Taxonomy" id="2927977"/>
    <lineage>
        <taxon>Bacteria</taxon>
        <taxon>Pseudomonadati</taxon>
        <taxon>Acidobacteriota</taxon>
        <taxon>Holophagae</taxon>
        <taxon>Holophagales</taxon>
        <taxon>Holophagaceae</taxon>
        <taxon>Geothrix</taxon>
    </lineage>
</organism>
<gene>
    <name evidence="4" type="ORF">GETHPA_21950</name>
</gene>
<protein>
    <submittedName>
        <fullName evidence="4">Adenosine kinase</fullName>
    </submittedName>
</protein>